<gene>
    <name evidence="2" type="ORF">SMIDD26_01257</name>
</gene>
<dbReference type="PATRIC" id="fig|28037.233.peg.1476"/>
<proteinExistence type="predicted"/>
<keyword evidence="2" id="KW-0269">Exonuclease</keyword>
<evidence type="ECO:0000259" key="1">
    <source>
        <dbReference type="Pfam" id="PF10141"/>
    </source>
</evidence>
<comment type="caution">
    <text evidence="2">The sequence shown here is derived from an EMBL/GenBank/DDBJ whole genome shotgun (WGS) entry which is preliminary data.</text>
</comment>
<dbReference type="InterPro" id="IPR018779">
    <property type="entry name" value="RecJ_C"/>
</dbReference>
<evidence type="ECO:0000313" key="2">
    <source>
        <dbReference type="EMBL" id="KXT92346.1"/>
    </source>
</evidence>
<organism evidence="2 3">
    <name type="scientific">Streptococcus mitis</name>
    <dbReference type="NCBI Taxonomy" id="28037"/>
    <lineage>
        <taxon>Bacteria</taxon>
        <taxon>Bacillati</taxon>
        <taxon>Bacillota</taxon>
        <taxon>Bacilli</taxon>
        <taxon>Lactobacillales</taxon>
        <taxon>Streptococcaceae</taxon>
        <taxon>Streptococcus</taxon>
        <taxon>Streptococcus mitis group</taxon>
    </lineage>
</organism>
<protein>
    <submittedName>
        <fullName evidence="2">Single-stranded-DNA-specific exonuclease RecJ</fullName>
    </submittedName>
</protein>
<dbReference type="GO" id="GO:0004527">
    <property type="term" value="F:exonuclease activity"/>
    <property type="evidence" value="ECO:0007669"/>
    <property type="project" value="UniProtKB-KW"/>
</dbReference>
<reference evidence="2 3" key="1">
    <citation type="submission" date="2016-01" db="EMBL/GenBank/DDBJ databases">
        <title>Highly variable Streptococcus oralis are common among viridans streptococci isolated from primates.</title>
        <authorList>
            <person name="Denapaite D."/>
            <person name="Rieger M."/>
            <person name="Koendgen S."/>
            <person name="Brueckner R."/>
            <person name="Ochigava I."/>
            <person name="Kappeler P."/>
            <person name="Maetz-Rensing K."/>
            <person name="Leendertz F."/>
            <person name="Hakenbeck R."/>
        </authorList>
    </citation>
    <scope>NUCLEOTIDE SEQUENCE [LARGE SCALE GENOMIC DNA]</scope>
    <source>
        <strain evidence="2 3">DD26</strain>
    </source>
</reference>
<evidence type="ECO:0000313" key="3">
    <source>
        <dbReference type="Proteomes" id="UP000070458"/>
    </source>
</evidence>
<dbReference type="EMBL" id="LQOD01000296">
    <property type="protein sequence ID" value="KXT92346.1"/>
    <property type="molecule type" value="Genomic_DNA"/>
</dbReference>
<sequence length="117" mass="13635">MDFAGELPNLVNSDAVVVKTIPEDITQLKTIFQEQNFSTVYFKNDIDKAYYLTGYGTREQFAKLYKTIYKFPEFDIRYKLKDLAAYLNIQQILLVKMIQVFEELGFVMIKDGGHDSQ</sequence>
<keyword evidence="2" id="KW-0540">Nuclease</keyword>
<feature type="domain" description="Single-stranded-DNA-specific exonuclease RecJ C-terminal" evidence="1">
    <location>
        <begin position="12"/>
        <end position="112"/>
    </location>
</feature>
<dbReference type="AlphaFoldDB" id="A0A139PQ47"/>
<accession>A0A139PQ47</accession>
<keyword evidence="2" id="KW-0378">Hydrolase</keyword>
<name>A0A139PQ47_STRMT</name>
<dbReference type="Proteomes" id="UP000070458">
    <property type="component" value="Unassembled WGS sequence"/>
</dbReference>
<dbReference type="Pfam" id="PF10141">
    <property type="entry name" value="ssDNA-exonuc_C"/>
    <property type="match status" value="1"/>
</dbReference>